<sequence length="104" mass="11276">MDSTTKVPVGGHLLRELLWCGAVCHKPMFAAVLDGTAIYHCSCLIVDAEAVDAHAWRQFERDHEWLAGAVPPHCRGHVLGHATGAVTYRPVPGGGFVLSFESRN</sequence>
<accession>A0A8J7KIH9</accession>
<gene>
    <name evidence="1" type="ORF">IW245_005694</name>
</gene>
<keyword evidence="2" id="KW-1185">Reference proteome</keyword>
<dbReference type="RefSeq" id="WP_197006151.1">
    <property type="nucleotide sequence ID" value="NZ_BONS01000008.1"/>
</dbReference>
<evidence type="ECO:0000313" key="1">
    <source>
        <dbReference type="EMBL" id="MBG6139500.1"/>
    </source>
</evidence>
<comment type="caution">
    <text evidence="1">The sequence shown here is derived from an EMBL/GenBank/DDBJ whole genome shotgun (WGS) entry which is preliminary data.</text>
</comment>
<dbReference type="EMBL" id="JADOUF010000001">
    <property type="protein sequence ID" value="MBG6139500.1"/>
    <property type="molecule type" value="Genomic_DNA"/>
</dbReference>
<proteinExistence type="predicted"/>
<organism evidence="1 2">
    <name type="scientific">Longispora fulva</name>
    <dbReference type="NCBI Taxonomy" id="619741"/>
    <lineage>
        <taxon>Bacteria</taxon>
        <taxon>Bacillati</taxon>
        <taxon>Actinomycetota</taxon>
        <taxon>Actinomycetes</taxon>
        <taxon>Micromonosporales</taxon>
        <taxon>Micromonosporaceae</taxon>
        <taxon>Longispora</taxon>
    </lineage>
</organism>
<reference evidence="1" key="1">
    <citation type="submission" date="2020-11" db="EMBL/GenBank/DDBJ databases">
        <title>Sequencing the genomes of 1000 actinobacteria strains.</title>
        <authorList>
            <person name="Klenk H.-P."/>
        </authorList>
    </citation>
    <scope>NUCLEOTIDE SEQUENCE</scope>
    <source>
        <strain evidence="1">DSM 45356</strain>
    </source>
</reference>
<dbReference type="AlphaFoldDB" id="A0A8J7KIH9"/>
<evidence type="ECO:0000313" key="2">
    <source>
        <dbReference type="Proteomes" id="UP000622552"/>
    </source>
</evidence>
<name>A0A8J7KIH9_9ACTN</name>
<dbReference type="Proteomes" id="UP000622552">
    <property type="component" value="Unassembled WGS sequence"/>
</dbReference>
<protein>
    <submittedName>
        <fullName evidence="1">Uncharacterized protein</fullName>
    </submittedName>
</protein>